<sequence length="269" mass="30465">MKFRYLYMLILAFIINKVGAQSTASKQVTKFEIASPQLNALKTIWVYLPSDYKNSKKSYPVLYMHDAQNLFDIATAYAGEWEIDEYMDSLLVNKSIIIGIEHGNEKRIDELTPYEHKKHGGGQGEAYVSFIKHTLKPHVDVAYRTKSEAKNTTIMGSSLGGLISFYATIKYPKTFGNAGVFSPAFWINPEIFDLVNTTDIPESSKFYFVAGTDEGETMLPKLEEMISLLKSKGVKTTQFEFHSIGGGQHNEEFWAQQFGEGYQYLIINN</sequence>
<dbReference type="InterPro" id="IPR000801">
    <property type="entry name" value="Esterase-like"/>
</dbReference>
<accession>A0ABT7ZWV8</accession>
<dbReference type="PANTHER" id="PTHR48098">
    <property type="entry name" value="ENTEROCHELIN ESTERASE-RELATED"/>
    <property type="match status" value="1"/>
</dbReference>
<reference evidence="2 3" key="1">
    <citation type="journal article" date="2023" name="Int. J. Syst. Evol. Microbiol.">
        <title>Winogradskyella bathintestinalis sp. nov., isolated from the intestine of the deep-sea loosejaw dragonfish, Malacosteus niger.</title>
        <authorList>
            <person name="Uniacke-Lowe S."/>
            <person name="Johnson C.N."/>
            <person name="Stanton C."/>
            <person name="Hill C."/>
            <person name="Ross P."/>
        </authorList>
    </citation>
    <scope>NUCLEOTIDE SEQUENCE [LARGE SCALE GENOMIC DNA]</scope>
    <source>
        <strain evidence="2 3">APC 3343</strain>
    </source>
</reference>
<keyword evidence="1" id="KW-0732">Signal</keyword>
<dbReference type="EMBL" id="JASDDK010000004">
    <property type="protein sequence ID" value="MDN3493462.1"/>
    <property type="molecule type" value="Genomic_DNA"/>
</dbReference>
<dbReference type="InterPro" id="IPR050583">
    <property type="entry name" value="Mycobacterial_A85_antigen"/>
</dbReference>
<keyword evidence="3" id="KW-1185">Reference proteome</keyword>
<feature type="signal peptide" evidence="1">
    <location>
        <begin position="1"/>
        <end position="20"/>
    </location>
</feature>
<feature type="chain" id="PRO_5046981469" evidence="1">
    <location>
        <begin position="21"/>
        <end position="269"/>
    </location>
</feature>
<evidence type="ECO:0000313" key="3">
    <source>
        <dbReference type="Proteomes" id="UP001231197"/>
    </source>
</evidence>
<gene>
    <name evidence="2" type="ORF">QMA06_12080</name>
</gene>
<dbReference type="InterPro" id="IPR029058">
    <property type="entry name" value="AB_hydrolase_fold"/>
</dbReference>
<dbReference type="PANTHER" id="PTHR48098:SF6">
    <property type="entry name" value="FERRI-BACILLIBACTIN ESTERASE BESA"/>
    <property type="match status" value="1"/>
</dbReference>
<evidence type="ECO:0000313" key="2">
    <source>
        <dbReference type="EMBL" id="MDN3493462.1"/>
    </source>
</evidence>
<proteinExistence type="predicted"/>
<dbReference type="RefSeq" id="WP_290207122.1">
    <property type="nucleotide sequence ID" value="NZ_JASDDK010000004.1"/>
</dbReference>
<dbReference type="SUPFAM" id="SSF53474">
    <property type="entry name" value="alpha/beta-Hydrolases"/>
    <property type="match status" value="1"/>
</dbReference>
<dbReference type="Proteomes" id="UP001231197">
    <property type="component" value="Unassembled WGS sequence"/>
</dbReference>
<dbReference type="GO" id="GO:0016787">
    <property type="term" value="F:hydrolase activity"/>
    <property type="evidence" value="ECO:0007669"/>
    <property type="project" value="UniProtKB-KW"/>
</dbReference>
<evidence type="ECO:0000256" key="1">
    <source>
        <dbReference type="SAM" id="SignalP"/>
    </source>
</evidence>
<keyword evidence="2" id="KW-0378">Hydrolase</keyword>
<organism evidence="2 3">
    <name type="scientific">Winogradskyella bathintestinalis</name>
    <dbReference type="NCBI Taxonomy" id="3035208"/>
    <lineage>
        <taxon>Bacteria</taxon>
        <taxon>Pseudomonadati</taxon>
        <taxon>Bacteroidota</taxon>
        <taxon>Flavobacteriia</taxon>
        <taxon>Flavobacteriales</taxon>
        <taxon>Flavobacteriaceae</taxon>
        <taxon>Winogradskyella</taxon>
    </lineage>
</organism>
<protein>
    <submittedName>
        <fullName evidence="2">Alpha/beta hydrolase-fold protein</fullName>
    </submittedName>
</protein>
<comment type="caution">
    <text evidence="2">The sequence shown here is derived from an EMBL/GenBank/DDBJ whole genome shotgun (WGS) entry which is preliminary data.</text>
</comment>
<dbReference type="Pfam" id="PF00756">
    <property type="entry name" value="Esterase"/>
    <property type="match status" value="1"/>
</dbReference>
<name>A0ABT7ZWV8_9FLAO</name>
<dbReference type="Gene3D" id="3.40.50.1820">
    <property type="entry name" value="alpha/beta hydrolase"/>
    <property type="match status" value="1"/>
</dbReference>